<feature type="active site" description="Nucleophile" evidence="1">
    <location>
        <position position="45"/>
    </location>
</feature>
<sequence length="627" mass="66689">MGTTQRPEQQCDLVMKGGITSGVIYPAALVRLAESYRFRGLGGTSAGAIGAAVGAAAELGRERGGFDAVAKLPATLGDGALGELFQAQPRTAGLLRLLFAYLRSGWAALLPAVLRTFPLTSVAGLLPGVALVVVGVLDGDVAGILLAVAGVLLAVVGWLVAVGLRLVRIATVDVPTNLFGICRGLGTNGTPGFTEWLSDAIDDAAVLTDAQRPLLFGDLWAGEVARPVAGFGTPMPAHPEIDLRMITTCLSFGRPYELPMEVRTFFYEESVWETLFPPHVMAALRAGSDPVPADVDDVTTETGWLDLVASRRGLRRLPPARSLPVIVATRLSLSFPALISAVPMWDVDFGAEDTPMSVAAVRAALRDERPTPISAVSFRRLWFSDGGLCSNFPVQFFDGALPTRPTFAINLGSFPDDRAPDPDQSRNIEYARTNDVIPATYSDLPTSGIGALTGFAGLAFGTARNWNDSSHLQFPGYRDRIVKVFQTDREGGLNLDMERDVIDGLGARGAAAAAAMVEQFGSDHYREPHATGWDNHRWVRYRALLACMPAFLGSYAAGRAALGLELGIEKDPPSYPFTRAATRDLAAELSEALDRAAAVVGAADPETIADLSGVPNPEGVIRRVPRT</sequence>
<dbReference type="InterPro" id="IPR002641">
    <property type="entry name" value="PNPLA_dom"/>
</dbReference>
<feature type="active site" description="Proton acceptor" evidence="1">
    <location>
        <position position="385"/>
    </location>
</feature>
<evidence type="ECO:0000259" key="3">
    <source>
        <dbReference type="PROSITE" id="PS51635"/>
    </source>
</evidence>
<feature type="short sequence motif" description="DGA/G" evidence="1">
    <location>
        <begin position="385"/>
        <end position="387"/>
    </location>
</feature>
<dbReference type="Gene3D" id="3.40.1090.10">
    <property type="entry name" value="Cytosolic phospholipase A2 catalytic domain"/>
    <property type="match status" value="1"/>
</dbReference>
<keyword evidence="1" id="KW-0378">Hydrolase</keyword>
<keyword evidence="2" id="KW-0812">Transmembrane</keyword>
<keyword evidence="1" id="KW-0442">Lipid degradation</keyword>
<comment type="caution">
    <text evidence="4">The sequence shown here is derived from an EMBL/GenBank/DDBJ whole genome shotgun (WGS) entry which is preliminary data.</text>
</comment>
<keyword evidence="2" id="KW-1133">Transmembrane helix</keyword>
<feature type="short sequence motif" description="GXSXG" evidence="1">
    <location>
        <begin position="43"/>
        <end position="47"/>
    </location>
</feature>
<keyword evidence="5" id="KW-1185">Reference proteome</keyword>
<name>A0ABW1LI51_9ACTN</name>
<keyword evidence="1" id="KW-0443">Lipid metabolism</keyword>
<organism evidence="4 5">
    <name type="scientific">Nocardioides hankookensis</name>
    <dbReference type="NCBI Taxonomy" id="443157"/>
    <lineage>
        <taxon>Bacteria</taxon>
        <taxon>Bacillati</taxon>
        <taxon>Actinomycetota</taxon>
        <taxon>Actinomycetes</taxon>
        <taxon>Propionibacteriales</taxon>
        <taxon>Nocardioidaceae</taxon>
        <taxon>Nocardioides</taxon>
    </lineage>
</organism>
<feature type="domain" description="PNPLA" evidence="3">
    <location>
        <begin position="13"/>
        <end position="398"/>
    </location>
</feature>
<dbReference type="PROSITE" id="PS51635">
    <property type="entry name" value="PNPLA"/>
    <property type="match status" value="1"/>
</dbReference>
<dbReference type="Proteomes" id="UP001596135">
    <property type="component" value="Unassembled WGS sequence"/>
</dbReference>
<keyword evidence="2" id="KW-0472">Membrane</keyword>
<feature type="transmembrane region" description="Helical" evidence="2">
    <location>
        <begin position="144"/>
        <end position="167"/>
    </location>
</feature>
<evidence type="ECO:0000256" key="1">
    <source>
        <dbReference type="PROSITE-ProRule" id="PRU01161"/>
    </source>
</evidence>
<proteinExistence type="predicted"/>
<gene>
    <name evidence="4" type="ORF">ACFPYL_08150</name>
</gene>
<evidence type="ECO:0000313" key="5">
    <source>
        <dbReference type="Proteomes" id="UP001596135"/>
    </source>
</evidence>
<dbReference type="EMBL" id="JBHSRJ010000004">
    <property type="protein sequence ID" value="MFC6043043.1"/>
    <property type="molecule type" value="Genomic_DNA"/>
</dbReference>
<comment type="caution">
    <text evidence="1">Lacks conserved residue(s) required for the propagation of feature annotation.</text>
</comment>
<accession>A0ABW1LI51</accession>
<reference evidence="5" key="1">
    <citation type="journal article" date="2019" name="Int. J. Syst. Evol. Microbiol.">
        <title>The Global Catalogue of Microorganisms (GCM) 10K type strain sequencing project: providing services to taxonomists for standard genome sequencing and annotation.</title>
        <authorList>
            <consortium name="The Broad Institute Genomics Platform"/>
            <consortium name="The Broad Institute Genome Sequencing Center for Infectious Disease"/>
            <person name="Wu L."/>
            <person name="Ma J."/>
        </authorList>
    </citation>
    <scope>NUCLEOTIDE SEQUENCE [LARGE SCALE GENOMIC DNA]</scope>
    <source>
        <strain evidence="5">CCUG 54522</strain>
    </source>
</reference>
<evidence type="ECO:0000256" key="2">
    <source>
        <dbReference type="SAM" id="Phobius"/>
    </source>
</evidence>
<protein>
    <recommendedName>
        <fullName evidence="3">PNPLA domain-containing protein</fullName>
    </recommendedName>
</protein>
<dbReference type="RefSeq" id="WP_379152775.1">
    <property type="nucleotide sequence ID" value="NZ_JBHSRJ010000004.1"/>
</dbReference>
<feature type="transmembrane region" description="Helical" evidence="2">
    <location>
        <begin position="119"/>
        <end position="137"/>
    </location>
</feature>
<evidence type="ECO:0000313" key="4">
    <source>
        <dbReference type="EMBL" id="MFC6043043.1"/>
    </source>
</evidence>